<evidence type="ECO:0000256" key="1">
    <source>
        <dbReference type="SAM" id="MobiDB-lite"/>
    </source>
</evidence>
<proteinExistence type="predicted"/>
<sequence length="123" mass="13451">MSTVHEEDVRTTIRVRTSTPPAQSEAVADFGGATTSFPPFPFPSSTNLEKENNTNDLEDGDQQEFGLEISRVGSHPYNEVAQGYRTETLSSVYDVPAGIDIDPYAKSYSGSYLLCQQQKAAKP</sequence>
<name>A0A368G4F8_ANCCA</name>
<protein>
    <submittedName>
        <fullName evidence="2">Uncharacterized protein</fullName>
    </submittedName>
</protein>
<evidence type="ECO:0000313" key="3">
    <source>
        <dbReference type="Proteomes" id="UP000252519"/>
    </source>
</evidence>
<organism evidence="2 3">
    <name type="scientific">Ancylostoma caninum</name>
    <name type="common">Dog hookworm</name>
    <dbReference type="NCBI Taxonomy" id="29170"/>
    <lineage>
        <taxon>Eukaryota</taxon>
        <taxon>Metazoa</taxon>
        <taxon>Ecdysozoa</taxon>
        <taxon>Nematoda</taxon>
        <taxon>Chromadorea</taxon>
        <taxon>Rhabditida</taxon>
        <taxon>Rhabditina</taxon>
        <taxon>Rhabditomorpha</taxon>
        <taxon>Strongyloidea</taxon>
        <taxon>Ancylostomatidae</taxon>
        <taxon>Ancylostomatinae</taxon>
        <taxon>Ancylostoma</taxon>
    </lineage>
</organism>
<comment type="caution">
    <text evidence="2">The sequence shown here is derived from an EMBL/GenBank/DDBJ whole genome shotgun (WGS) entry which is preliminary data.</text>
</comment>
<accession>A0A368G4F8</accession>
<keyword evidence="3" id="KW-1185">Reference proteome</keyword>
<evidence type="ECO:0000313" key="2">
    <source>
        <dbReference type="EMBL" id="RCN37517.1"/>
    </source>
</evidence>
<gene>
    <name evidence="2" type="ORF">ANCCAN_16572</name>
</gene>
<feature type="compositionally biased region" description="Basic and acidic residues" evidence="1">
    <location>
        <begin position="1"/>
        <end position="11"/>
    </location>
</feature>
<dbReference type="Proteomes" id="UP000252519">
    <property type="component" value="Unassembled WGS sequence"/>
</dbReference>
<reference evidence="2 3" key="1">
    <citation type="submission" date="2014-10" db="EMBL/GenBank/DDBJ databases">
        <title>Draft genome of the hookworm Ancylostoma caninum.</title>
        <authorList>
            <person name="Mitreva M."/>
        </authorList>
    </citation>
    <scope>NUCLEOTIDE SEQUENCE [LARGE SCALE GENOMIC DNA]</scope>
    <source>
        <strain evidence="2 3">Baltimore</strain>
    </source>
</reference>
<dbReference type="EMBL" id="JOJR01000462">
    <property type="protein sequence ID" value="RCN37517.1"/>
    <property type="molecule type" value="Genomic_DNA"/>
</dbReference>
<dbReference type="AlphaFoldDB" id="A0A368G4F8"/>
<feature type="region of interest" description="Disordered" evidence="1">
    <location>
        <begin position="1"/>
        <end position="62"/>
    </location>
</feature>